<evidence type="ECO:0000313" key="1">
    <source>
        <dbReference type="EMBL" id="CAG8625044.1"/>
    </source>
</evidence>
<evidence type="ECO:0000313" key="2">
    <source>
        <dbReference type="Proteomes" id="UP000789366"/>
    </source>
</evidence>
<reference evidence="1" key="1">
    <citation type="submission" date="2021-06" db="EMBL/GenBank/DDBJ databases">
        <authorList>
            <person name="Kallberg Y."/>
            <person name="Tangrot J."/>
            <person name="Rosling A."/>
        </authorList>
    </citation>
    <scope>NUCLEOTIDE SEQUENCE</scope>
    <source>
        <strain evidence="1">28 12/20/2015</strain>
    </source>
</reference>
<dbReference type="EMBL" id="CAJVPW010011367">
    <property type="protein sequence ID" value="CAG8625044.1"/>
    <property type="molecule type" value="Genomic_DNA"/>
</dbReference>
<gene>
    <name evidence="1" type="ORF">SPELUC_LOCUS8012</name>
</gene>
<sequence>MRSTTFVGADRQLNTQHMVFEKDYIFKKDEDYDETMREKPKGIKVVLKKRGLWKDRLLLEYKTCKGKEFSNNNSWETVPRALDSVDVIKIRRFVQKS</sequence>
<dbReference type="Proteomes" id="UP000789366">
    <property type="component" value="Unassembled WGS sequence"/>
</dbReference>
<keyword evidence="2" id="KW-1185">Reference proteome</keyword>
<organism evidence="1 2">
    <name type="scientific">Cetraspora pellucida</name>
    <dbReference type="NCBI Taxonomy" id="1433469"/>
    <lineage>
        <taxon>Eukaryota</taxon>
        <taxon>Fungi</taxon>
        <taxon>Fungi incertae sedis</taxon>
        <taxon>Mucoromycota</taxon>
        <taxon>Glomeromycotina</taxon>
        <taxon>Glomeromycetes</taxon>
        <taxon>Diversisporales</taxon>
        <taxon>Gigasporaceae</taxon>
        <taxon>Cetraspora</taxon>
    </lineage>
</organism>
<name>A0ACA9N0R1_9GLOM</name>
<comment type="caution">
    <text evidence="1">The sequence shown here is derived from an EMBL/GenBank/DDBJ whole genome shotgun (WGS) entry which is preliminary data.</text>
</comment>
<protein>
    <submittedName>
        <fullName evidence="1">15527_t:CDS:1</fullName>
    </submittedName>
</protein>
<accession>A0ACA9N0R1</accession>
<proteinExistence type="predicted"/>